<dbReference type="SUPFAM" id="SSF53686">
    <property type="entry name" value="Tryptophan synthase beta subunit-like PLP-dependent enzymes"/>
    <property type="match status" value="1"/>
</dbReference>
<dbReference type="Gene3D" id="3.40.50.1100">
    <property type="match status" value="2"/>
</dbReference>
<evidence type="ECO:0000256" key="11">
    <source>
        <dbReference type="ARBA" id="ARBA00049047"/>
    </source>
</evidence>
<proteinExistence type="inferred from homology"/>
<evidence type="ECO:0000256" key="10">
    <source>
        <dbReference type="ARBA" id="ARBA00023239"/>
    </source>
</evidence>
<feature type="domain" description="Tryptophan synthase beta chain-like PALP" evidence="13">
    <location>
        <begin position="64"/>
        <end position="396"/>
    </location>
</feature>
<dbReference type="OrthoDB" id="9766131at2"/>
<keyword evidence="6" id="KW-0028">Amino-acid biosynthesis</keyword>
<evidence type="ECO:0000256" key="9">
    <source>
        <dbReference type="ARBA" id="ARBA00023141"/>
    </source>
</evidence>
<keyword evidence="10" id="KW-0456">Lyase</keyword>
<dbReference type="EMBL" id="SMKA01000002">
    <property type="protein sequence ID" value="TDC35534.1"/>
    <property type="molecule type" value="Genomic_DNA"/>
</dbReference>
<comment type="catalytic activity">
    <reaction evidence="11">
        <text>(1S,2R)-1-C-(indol-3-yl)glycerol 3-phosphate + L-serine = D-glyceraldehyde 3-phosphate + L-tryptophan + H2O</text>
        <dbReference type="Rhea" id="RHEA:10532"/>
        <dbReference type="ChEBI" id="CHEBI:15377"/>
        <dbReference type="ChEBI" id="CHEBI:33384"/>
        <dbReference type="ChEBI" id="CHEBI:57912"/>
        <dbReference type="ChEBI" id="CHEBI:58866"/>
        <dbReference type="ChEBI" id="CHEBI:59776"/>
        <dbReference type="EC" id="4.2.1.20"/>
    </reaction>
</comment>
<evidence type="ECO:0000256" key="2">
    <source>
        <dbReference type="ARBA" id="ARBA00004733"/>
    </source>
</evidence>
<evidence type="ECO:0000256" key="8">
    <source>
        <dbReference type="ARBA" id="ARBA00022898"/>
    </source>
</evidence>
<gene>
    <name evidence="14" type="ORF">E1261_01335</name>
</gene>
<evidence type="ECO:0000256" key="6">
    <source>
        <dbReference type="ARBA" id="ARBA00022605"/>
    </source>
</evidence>
<accession>A0A4R4QIN3</accession>
<reference evidence="14 15" key="1">
    <citation type="submission" date="2019-03" db="EMBL/GenBank/DDBJ databases">
        <title>Draft genome sequences of novel Actinobacteria.</title>
        <authorList>
            <person name="Sahin N."/>
            <person name="Ay H."/>
            <person name="Saygin H."/>
        </authorList>
    </citation>
    <scope>NUCLEOTIDE SEQUENCE [LARGE SCALE GENOMIC DNA]</scope>
    <source>
        <strain evidence="14 15">JCM 30547</strain>
    </source>
</reference>
<dbReference type="GO" id="GO:0004834">
    <property type="term" value="F:tryptophan synthase activity"/>
    <property type="evidence" value="ECO:0007669"/>
    <property type="project" value="UniProtKB-EC"/>
</dbReference>
<dbReference type="Pfam" id="PF00291">
    <property type="entry name" value="PALP"/>
    <property type="match status" value="1"/>
</dbReference>
<dbReference type="PANTHER" id="PTHR48077">
    <property type="entry name" value="TRYPTOPHAN SYNTHASE-RELATED"/>
    <property type="match status" value="1"/>
</dbReference>
<evidence type="ECO:0000313" key="14">
    <source>
        <dbReference type="EMBL" id="TDC35534.1"/>
    </source>
</evidence>
<evidence type="ECO:0000256" key="4">
    <source>
        <dbReference type="ARBA" id="ARBA00011270"/>
    </source>
</evidence>
<dbReference type="AlphaFoldDB" id="A0A4R4QIN3"/>
<evidence type="ECO:0000256" key="3">
    <source>
        <dbReference type="ARBA" id="ARBA00009982"/>
    </source>
</evidence>
<organism evidence="14 15">
    <name type="scientific">Kribbella albertanoniae</name>
    <dbReference type="NCBI Taxonomy" id="1266829"/>
    <lineage>
        <taxon>Bacteria</taxon>
        <taxon>Bacillati</taxon>
        <taxon>Actinomycetota</taxon>
        <taxon>Actinomycetes</taxon>
        <taxon>Propionibacteriales</taxon>
        <taxon>Kribbellaceae</taxon>
        <taxon>Kribbella</taxon>
    </lineage>
</organism>
<dbReference type="EC" id="4.2.1.20" evidence="5"/>
<protein>
    <recommendedName>
        <fullName evidence="5">tryptophan synthase</fullName>
        <ecNumber evidence="5">4.2.1.20</ecNumber>
    </recommendedName>
</protein>
<evidence type="ECO:0000256" key="12">
    <source>
        <dbReference type="SAM" id="MobiDB-lite"/>
    </source>
</evidence>
<sequence length="430" mass="46154">MDLPSAWYNVLPDLGFDLPPDRPSPDRDRTSLRVQVPPALIRQELSRKRWIEIPPEVADRYAQWRPTPLRRAETFERRIGTRSRIYYKYEGGNLSGSHKLNTAIAQIYYYQRAGARRLTVGTGAGQWGTAVAAACAVFGLHCTVYMVGSSYRAKPGRRSLMEFLGAEVIPSPSDRTDSGRHAATSDPGGSGSLSIALAEAVEDARSSGDYFCTGSGETYSLLHQTVIGLEAMEQLDRLGTVPDTVVASIGGGSNLGGIALPFLGTTLRGGRPVRVIAAEPSACPKLTQGRYEYDFTDASRLTPLQLMYTLGHDFAAPPDHTGGLRYHGAAKLISALYHRRLMEAVACSQAEAFATAADFAEAEGLLPAPESAFAIHATAEAALQADAAGRPGVLLVCVSGHGLYDLTAYQAFREGAMGRPSSESNPVHPL</sequence>
<dbReference type="Proteomes" id="UP000295075">
    <property type="component" value="Unassembled WGS sequence"/>
</dbReference>
<keyword evidence="8" id="KW-0663">Pyridoxal phosphate</keyword>
<comment type="caution">
    <text evidence="14">The sequence shown here is derived from an EMBL/GenBank/DDBJ whole genome shotgun (WGS) entry which is preliminary data.</text>
</comment>
<evidence type="ECO:0000256" key="1">
    <source>
        <dbReference type="ARBA" id="ARBA00001933"/>
    </source>
</evidence>
<dbReference type="PIRSF" id="PIRSF001413">
    <property type="entry name" value="Trp_syn_beta"/>
    <property type="match status" value="1"/>
</dbReference>
<dbReference type="PANTHER" id="PTHR48077:SF6">
    <property type="entry name" value="TRYPTOPHAN SYNTHASE"/>
    <property type="match status" value="1"/>
</dbReference>
<dbReference type="InterPro" id="IPR023026">
    <property type="entry name" value="Trp_synth_beta/beta-like"/>
</dbReference>
<evidence type="ECO:0000313" key="15">
    <source>
        <dbReference type="Proteomes" id="UP000295075"/>
    </source>
</evidence>
<evidence type="ECO:0000259" key="13">
    <source>
        <dbReference type="Pfam" id="PF00291"/>
    </source>
</evidence>
<dbReference type="InterPro" id="IPR001926">
    <property type="entry name" value="TrpB-like_PALP"/>
</dbReference>
<comment type="similarity">
    <text evidence="3">Belongs to the TrpB family.</text>
</comment>
<dbReference type="NCBIfam" id="NF009057">
    <property type="entry name" value="PRK12391.1"/>
    <property type="match status" value="1"/>
</dbReference>
<comment type="pathway">
    <text evidence="2">Amino-acid biosynthesis; L-tryptophan biosynthesis; L-tryptophan from chorismate: step 5/5.</text>
</comment>
<dbReference type="GO" id="GO:0005737">
    <property type="term" value="C:cytoplasm"/>
    <property type="evidence" value="ECO:0007669"/>
    <property type="project" value="TreeGrafter"/>
</dbReference>
<comment type="cofactor">
    <cofactor evidence="1">
        <name>pyridoxal 5'-phosphate</name>
        <dbReference type="ChEBI" id="CHEBI:597326"/>
    </cofactor>
</comment>
<dbReference type="GO" id="GO:0052684">
    <property type="term" value="F:L-serine hydro-lyase (adding indole, L-tryptophan-forming) activity"/>
    <property type="evidence" value="ECO:0007669"/>
    <property type="project" value="TreeGrafter"/>
</dbReference>
<feature type="region of interest" description="Disordered" evidence="12">
    <location>
        <begin position="171"/>
        <end position="191"/>
    </location>
</feature>
<dbReference type="InterPro" id="IPR036052">
    <property type="entry name" value="TrpB-like_PALP_sf"/>
</dbReference>
<keyword evidence="7" id="KW-0822">Tryptophan biosynthesis</keyword>
<keyword evidence="15" id="KW-1185">Reference proteome</keyword>
<name>A0A4R4QIN3_9ACTN</name>
<dbReference type="RefSeq" id="WP_132400412.1">
    <property type="nucleotide sequence ID" value="NZ_SMKA01000002.1"/>
</dbReference>
<evidence type="ECO:0000256" key="7">
    <source>
        <dbReference type="ARBA" id="ARBA00022822"/>
    </source>
</evidence>
<evidence type="ECO:0000256" key="5">
    <source>
        <dbReference type="ARBA" id="ARBA00012043"/>
    </source>
</evidence>
<comment type="subunit">
    <text evidence="4">Tetramer of two alpha and two beta chains.</text>
</comment>
<keyword evidence="9" id="KW-0057">Aromatic amino acid biosynthesis</keyword>